<evidence type="ECO:0000259" key="1">
    <source>
        <dbReference type="Pfam" id="PF03205"/>
    </source>
</evidence>
<feature type="non-terminal residue" evidence="2">
    <location>
        <position position="237"/>
    </location>
</feature>
<name>A0A2N7QF70_9BACT</name>
<dbReference type="Proteomes" id="UP000235619">
    <property type="component" value="Unassembled WGS sequence"/>
</dbReference>
<dbReference type="InterPro" id="IPR004435">
    <property type="entry name" value="MobB_dom"/>
</dbReference>
<proteinExistence type="predicted"/>
<dbReference type="AlphaFoldDB" id="A0A2N7QF70"/>
<organism evidence="2 3">
    <name type="scientific">Thermodesulfobacterium geofontis</name>
    <dbReference type="NCBI Taxonomy" id="1295609"/>
    <lineage>
        <taxon>Bacteria</taxon>
        <taxon>Pseudomonadati</taxon>
        <taxon>Thermodesulfobacteriota</taxon>
        <taxon>Thermodesulfobacteria</taxon>
        <taxon>Thermodesulfobacteriales</taxon>
        <taxon>Thermodesulfobacteriaceae</taxon>
        <taxon>Thermodesulfobacterium</taxon>
    </lineage>
</organism>
<dbReference type="EMBL" id="PNJD01000193">
    <property type="protein sequence ID" value="PMP97368.1"/>
    <property type="molecule type" value="Genomic_DNA"/>
</dbReference>
<dbReference type="SUPFAM" id="SSF52540">
    <property type="entry name" value="P-loop containing nucleoside triphosphate hydrolases"/>
    <property type="match status" value="1"/>
</dbReference>
<evidence type="ECO:0000313" key="2">
    <source>
        <dbReference type="EMBL" id="PMP97368.1"/>
    </source>
</evidence>
<protein>
    <recommendedName>
        <fullName evidence="1">Molybdopterin-guanine dinucleotide biosynthesis protein B (MobB) domain-containing protein</fullName>
    </recommendedName>
</protein>
<dbReference type="PANTHER" id="PTHR40072">
    <property type="entry name" value="MOLYBDOPTERIN-GUANINE DINUCLEOTIDE BIOSYNTHESIS ADAPTER PROTEIN-RELATED"/>
    <property type="match status" value="1"/>
</dbReference>
<dbReference type="PANTHER" id="PTHR40072:SF1">
    <property type="entry name" value="MOLYBDOPTERIN-GUANINE DINUCLEOTIDE BIOSYNTHESIS ADAPTER PROTEIN"/>
    <property type="match status" value="1"/>
</dbReference>
<dbReference type="Pfam" id="PF03205">
    <property type="entry name" value="MobB"/>
    <property type="match status" value="1"/>
</dbReference>
<comment type="caution">
    <text evidence="2">The sequence shown here is derived from an EMBL/GenBank/DDBJ whole genome shotgun (WGS) entry which is preliminary data.</text>
</comment>
<dbReference type="GO" id="GO:0005525">
    <property type="term" value="F:GTP binding"/>
    <property type="evidence" value="ECO:0007669"/>
    <property type="project" value="InterPro"/>
</dbReference>
<reference evidence="2 3" key="1">
    <citation type="submission" date="2018-01" db="EMBL/GenBank/DDBJ databases">
        <title>Metagenomic assembled genomes from two thermal pools in the Uzon Caldera, Kamchatka, Russia.</title>
        <authorList>
            <person name="Wilkins L."/>
            <person name="Ettinger C."/>
        </authorList>
    </citation>
    <scope>NUCLEOTIDE SEQUENCE [LARGE SCALE GENOMIC DNA]</scope>
    <source>
        <strain evidence="2">ARK-04</strain>
    </source>
</reference>
<sequence>MPFLLSISGYHNAGKTTLSLSLCEILKNKGYKIALIKSSKEKNIFTDIPEKDTWLYREAGIPVVGFFQENIFTLYLNPKNLNLFSLKDWYTYFLSLLWNFNLVILEGFKGFDMVHKIWVVKEKSEDLKKIKGEVRNLLGFVVKDELEKWKSLYPEERFFLFDDKQKIADFIEELIKAYEPRVLLRVNDKKIPLKNFVEDILIYPLIGFIKALKGVPEKIEDIEIKIKLNKKLDKEEI</sequence>
<dbReference type="Gene3D" id="3.40.50.300">
    <property type="entry name" value="P-loop containing nucleotide triphosphate hydrolases"/>
    <property type="match status" value="1"/>
</dbReference>
<dbReference type="InterPro" id="IPR027417">
    <property type="entry name" value="P-loop_NTPase"/>
</dbReference>
<evidence type="ECO:0000313" key="3">
    <source>
        <dbReference type="Proteomes" id="UP000235619"/>
    </source>
</evidence>
<feature type="domain" description="Molybdopterin-guanine dinucleotide biosynthesis protein B (MobB)" evidence="1">
    <location>
        <begin position="5"/>
        <end position="138"/>
    </location>
</feature>
<accession>A0A2N7QF70</accession>
<dbReference type="InterPro" id="IPR052539">
    <property type="entry name" value="MGD_biosynthesis_adapter"/>
</dbReference>
<dbReference type="GO" id="GO:0006777">
    <property type="term" value="P:Mo-molybdopterin cofactor biosynthetic process"/>
    <property type="evidence" value="ECO:0007669"/>
    <property type="project" value="InterPro"/>
</dbReference>
<gene>
    <name evidence="2" type="ORF">C0169_03245</name>
</gene>